<sequence length="381" mass="41339">MIKSALGIFFSLLIVATPLAHAKEAKTSPKKQTASKTVKKAPAKATAAKSTARKTKTAKKASAKAPARKNASLNSKERLVKKTVVVNGKRKTVYQRVAARPSLPVVPPVMTAGDLAGLNLTRDPLALASNVALVMDQSDSTVLFEKNANVTLPIASITKLMTALVVVESHQDMDEILEVTSEDIDREKNSSSRLRVGSRLSRANMLHIALMSSENRAASALGRHYPGGIHAFVSAMNAKARELGMSGTRYVDSTGLSSLNVATARDLARLVAHASRHPILCQYSTDTKYVVDPGGHSLQYANSNRLVNNPDWEIGLQKTGYISEAGRCLVMQTNINGRPIVMIFLDSKGKYSRLGDAQRIRKWIEETQPQNASRTVRKIES</sequence>
<dbReference type="GO" id="GO:0006508">
    <property type="term" value="P:proteolysis"/>
    <property type="evidence" value="ECO:0007669"/>
    <property type="project" value="InterPro"/>
</dbReference>
<feature type="domain" description="Peptidase S11 D-alanyl-D-alanine carboxypeptidase A N-terminal" evidence="12">
    <location>
        <begin position="124"/>
        <end position="348"/>
    </location>
</feature>
<feature type="active site" description="Proton acceptor" evidence="7">
    <location>
        <position position="159"/>
    </location>
</feature>
<feature type="signal peptide" evidence="11">
    <location>
        <begin position="1"/>
        <end position="22"/>
    </location>
</feature>
<keyword evidence="2 11" id="KW-0732">Signal</keyword>
<dbReference type="PANTHER" id="PTHR21581">
    <property type="entry name" value="D-ALANYL-D-ALANINE CARBOXYPEPTIDASE"/>
    <property type="match status" value="1"/>
</dbReference>
<feature type="compositionally biased region" description="Low complexity" evidence="10">
    <location>
        <begin position="63"/>
        <end position="72"/>
    </location>
</feature>
<reference evidence="13" key="1">
    <citation type="journal article" date="2014" name="Int. J. Syst. Evol. Microbiol.">
        <title>Complete genome sequence of Corynebacterium casei LMG S-19264T (=DSM 44701T), isolated from a smear-ripened cheese.</title>
        <authorList>
            <consortium name="US DOE Joint Genome Institute (JGI-PGF)"/>
            <person name="Walter F."/>
            <person name="Albersmeier A."/>
            <person name="Kalinowski J."/>
            <person name="Ruckert C."/>
        </authorList>
    </citation>
    <scope>NUCLEOTIDE SEQUENCE</scope>
    <source>
        <strain evidence="13">CCM 7086</strain>
    </source>
</reference>
<dbReference type="InterPro" id="IPR001967">
    <property type="entry name" value="Peptidase_S11_N"/>
</dbReference>
<organism evidence="13 14">
    <name type="scientific">Oxalicibacterium flavum</name>
    <dbReference type="NCBI Taxonomy" id="179467"/>
    <lineage>
        <taxon>Bacteria</taxon>
        <taxon>Pseudomonadati</taxon>
        <taxon>Pseudomonadota</taxon>
        <taxon>Betaproteobacteria</taxon>
        <taxon>Burkholderiales</taxon>
        <taxon>Oxalobacteraceae</taxon>
        <taxon>Oxalicibacterium</taxon>
    </lineage>
</organism>
<dbReference type="PRINTS" id="PR00725">
    <property type="entry name" value="DADACBPTASE1"/>
</dbReference>
<dbReference type="GO" id="GO:0008360">
    <property type="term" value="P:regulation of cell shape"/>
    <property type="evidence" value="ECO:0007669"/>
    <property type="project" value="UniProtKB-KW"/>
</dbReference>
<dbReference type="NCBIfam" id="NF008668">
    <property type="entry name" value="PRK11669.1"/>
    <property type="match status" value="1"/>
</dbReference>
<dbReference type="Proteomes" id="UP000620266">
    <property type="component" value="Unassembled WGS sequence"/>
</dbReference>
<dbReference type="InterPro" id="IPR018044">
    <property type="entry name" value="Peptidase_S11"/>
</dbReference>
<comment type="similarity">
    <text evidence="1 9">Belongs to the peptidase S11 family.</text>
</comment>
<evidence type="ECO:0000313" key="13">
    <source>
        <dbReference type="EMBL" id="GGC09899.1"/>
    </source>
</evidence>
<dbReference type="Gene3D" id="3.40.710.10">
    <property type="entry name" value="DD-peptidase/beta-lactamase superfamily"/>
    <property type="match status" value="1"/>
</dbReference>
<feature type="compositionally biased region" description="Basic residues" evidence="10">
    <location>
        <begin position="51"/>
        <end position="62"/>
    </location>
</feature>
<keyword evidence="6" id="KW-0961">Cell wall biogenesis/degradation</keyword>
<dbReference type="GO" id="GO:0009002">
    <property type="term" value="F:serine-type D-Ala-D-Ala carboxypeptidase activity"/>
    <property type="evidence" value="ECO:0007669"/>
    <property type="project" value="InterPro"/>
</dbReference>
<proteinExistence type="inferred from homology"/>
<dbReference type="AlphaFoldDB" id="A0A8J2UP10"/>
<reference evidence="13" key="2">
    <citation type="submission" date="2020-09" db="EMBL/GenBank/DDBJ databases">
        <authorList>
            <person name="Sun Q."/>
            <person name="Sedlacek I."/>
        </authorList>
    </citation>
    <scope>NUCLEOTIDE SEQUENCE</scope>
    <source>
        <strain evidence="13">CCM 7086</strain>
    </source>
</reference>
<accession>A0A8J2UP10</accession>
<evidence type="ECO:0000313" key="14">
    <source>
        <dbReference type="Proteomes" id="UP000620266"/>
    </source>
</evidence>
<dbReference type="SUPFAM" id="SSF56601">
    <property type="entry name" value="beta-lactamase/transpeptidase-like"/>
    <property type="match status" value="1"/>
</dbReference>
<evidence type="ECO:0000256" key="3">
    <source>
        <dbReference type="ARBA" id="ARBA00022801"/>
    </source>
</evidence>
<evidence type="ECO:0000256" key="4">
    <source>
        <dbReference type="ARBA" id="ARBA00022960"/>
    </source>
</evidence>
<comment type="caution">
    <text evidence="13">The sequence shown here is derived from an EMBL/GenBank/DDBJ whole genome shotgun (WGS) entry which is preliminary data.</text>
</comment>
<evidence type="ECO:0000256" key="5">
    <source>
        <dbReference type="ARBA" id="ARBA00022984"/>
    </source>
</evidence>
<evidence type="ECO:0000256" key="1">
    <source>
        <dbReference type="ARBA" id="ARBA00007164"/>
    </source>
</evidence>
<evidence type="ECO:0000256" key="9">
    <source>
        <dbReference type="RuleBase" id="RU004016"/>
    </source>
</evidence>
<evidence type="ECO:0000256" key="7">
    <source>
        <dbReference type="PIRSR" id="PIRSR618044-1"/>
    </source>
</evidence>
<feature type="region of interest" description="Disordered" evidence="10">
    <location>
        <begin position="22"/>
        <end position="72"/>
    </location>
</feature>
<evidence type="ECO:0000256" key="11">
    <source>
        <dbReference type="SAM" id="SignalP"/>
    </source>
</evidence>
<evidence type="ECO:0000259" key="12">
    <source>
        <dbReference type="Pfam" id="PF00768"/>
    </source>
</evidence>
<dbReference type="Pfam" id="PF00768">
    <property type="entry name" value="Peptidase_S11"/>
    <property type="match status" value="1"/>
</dbReference>
<feature type="binding site" evidence="8">
    <location>
        <position position="318"/>
    </location>
    <ligand>
        <name>substrate</name>
    </ligand>
</feature>
<dbReference type="PANTHER" id="PTHR21581:SF26">
    <property type="entry name" value="D-ALANYL-D-ALANINE ENDOPEPTIDASE"/>
    <property type="match status" value="1"/>
</dbReference>
<dbReference type="GO" id="GO:0071555">
    <property type="term" value="P:cell wall organization"/>
    <property type="evidence" value="ECO:0007669"/>
    <property type="project" value="UniProtKB-KW"/>
</dbReference>
<protein>
    <submittedName>
        <fullName evidence="13">Peptidase</fullName>
    </submittedName>
</protein>
<feature type="active site" description="Acyl-ester intermediate" evidence="7">
    <location>
        <position position="156"/>
    </location>
</feature>
<feature type="active site" evidence="7">
    <location>
        <position position="213"/>
    </location>
</feature>
<evidence type="ECO:0000256" key="10">
    <source>
        <dbReference type="SAM" id="MobiDB-lite"/>
    </source>
</evidence>
<evidence type="ECO:0000256" key="6">
    <source>
        <dbReference type="ARBA" id="ARBA00023316"/>
    </source>
</evidence>
<dbReference type="RefSeq" id="WP_188395949.1">
    <property type="nucleotide sequence ID" value="NZ_BMCG01000003.1"/>
</dbReference>
<dbReference type="InterPro" id="IPR012338">
    <property type="entry name" value="Beta-lactam/transpept-like"/>
</dbReference>
<evidence type="ECO:0000256" key="2">
    <source>
        <dbReference type="ARBA" id="ARBA00022729"/>
    </source>
</evidence>
<evidence type="ECO:0000256" key="8">
    <source>
        <dbReference type="PIRSR" id="PIRSR618044-2"/>
    </source>
</evidence>
<name>A0A8J2UP10_9BURK</name>
<gene>
    <name evidence="13" type="ORF">GCM10007205_18740</name>
</gene>
<keyword evidence="14" id="KW-1185">Reference proteome</keyword>
<feature type="chain" id="PRO_5035189997" evidence="11">
    <location>
        <begin position="23"/>
        <end position="381"/>
    </location>
</feature>
<dbReference type="GO" id="GO:0009252">
    <property type="term" value="P:peptidoglycan biosynthetic process"/>
    <property type="evidence" value="ECO:0007669"/>
    <property type="project" value="UniProtKB-KW"/>
</dbReference>
<keyword evidence="5" id="KW-0573">Peptidoglycan synthesis</keyword>
<dbReference type="EMBL" id="BMCG01000003">
    <property type="protein sequence ID" value="GGC09899.1"/>
    <property type="molecule type" value="Genomic_DNA"/>
</dbReference>
<keyword evidence="4" id="KW-0133">Cell shape</keyword>
<keyword evidence="3" id="KW-0378">Hydrolase</keyword>